<comment type="caution">
    <text evidence="13">The sequence shown here is derived from an EMBL/GenBank/DDBJ whole genome shotgun (WGS) entry which is preliminary data.</text>
</comment>
<dbReference type="PANTHER" id="PTHR42713">
    <property type="entry name" value="HISTIDINE KINASE-RELATED"/>
    <property type="match status" value="1"/>
</dbReference>
<dbReference type="eggNOG" id="COG4753">
    <property type="taxonomic scope" value="Bacteria"/>
</dbReference>
<keyword evidence="4 10" id="KW-0597">Phosphoprotein</keyword>
<dbReference type="Proteomes" id="UP000014155">
    <property type="component" value="Unassembled WGS sequence"/>
</dbReference>
<evidence type="ECO:0000256" key="6">
    <source>
        <dbReference type="ARBA" id="ARBA00023015"/>
    </source>
</evidence>
<dbReference type="RefSeq" id="WP_004624558.1">
    <property type="nucleotide sequence ID" value="NZ_AORV01000025.1"/>
</dbReference>
<dbReference type="InterPro" id="IPR018060">
    <property type="entry name" value="HTH_AraC"/>
</dbReference>
<dbReference type="Gene3D" id="1.10.10.60">
    <property type="entry name" value="Homeodomain-like"/>
    <property type="match status" value="2"/>
</dbReference>
<dbReference type="eggNOG" id="COG2207">
    <property type="taxonomic scope" value="Bacteria"/>
</dbReference>
<dbReference type="InterPro" id="IPR051552">
    <property type="entry name" value="HptR"/>
</dbReference>
<evidence type="ECO:0000256" key="2">
    <source>
        <dbReference type="ARBA" id="ARBA00018672"/>
    </source>
</evidence>
<keyword evidence="14" id="KW-1185">Reference proteome</keyword>
<evidence type="ECO:0000259" key="11">
    <source>
        <dbReference type="PROSITE" id="PS01124"/>
    </source>
</evidence>
<dbReference type="Pfam" id="PF12833">
    <property type="entry name" value="HTH_18"/>
    <property type="match status" value="1"/>
</dbReference>
<evidence type="ECO:0000313" key="14">
    <source>
        <dbReference type="Proteomes" id="UP000014155"/>
    </source>
</evidence>
<feature type="modified residue" description="4-aspartylphosphate" evidence="10">
    <location>
        <position position="55"/>
    </location>
</feature>
<evidence type="ECO:0000256" key="1">
    <source>
        <dbReference type="ARBA" id="ARBA00004496"/>
    </source>
</evidence>
<evidence type="ECO:0000256" key="7">
    <source>
        <dbReference type="ARBA" id="ARBA00023125"/>
    </source>
</evidence>
<keyword evidence="5" id="KW-0902">Two-component regulatory system</keyword>
<organism evidence="13 14">
    <name type="scientific">Ruminiclostridium cellobioparum subsp. termitidis CT1112</name>
    <dbReference type="NCBI Taxonomy" id="1195236"/>
    <lineage>
        <taxon>Bacteria</taxon>
        <taxon>Bacillati</taxon>
        <taxon>Bacillota</taxon>
        <taxon>Clostridia</taxon>
        <taxon>Eubacteriales</taxon>
        <taxon>Oscillospiraceae</taxon>
        <taxon>Ruminiclostridium</taxon>
    </lineage>
</organism>
<gene>
    <name evidence="13" type="ORF">CTER_1165</name>
</gene>
<evidence type="ECO:0000256" key="8">
    <source>
        <dbReference type="ARBA" id="ARBA00023163"/>
    </source>
</evidence>
<comment type="subcellular location">
    <subcellularLocation>
        <location evidence="1">Cytoplasm</location>
    </subcellularLocation>
</comment>
<dbReference type="STRING" id="1195236.CTER_1165"/>
<keyword evidence="8" id="KW-0804">Transcription</keyword>
<feature type="domain" description="Response regulatory" evidence="12">
    <location>
        <begin position="3"/>
        <end position="120"/>
    </location>
</feature>
<dbReference type="SUPFAM" id="SSF46689">
    <property type="entry name" value="Homeodomain-like"/>
    <property type="match status" value="2"/>
</dbReference>
<evidence type="ECO:0000256" key="10">
    <source>
        <dbReference type="PROSITE-ProRule" id="PRU00169"/>
    </source>
</evidence>
<proteinExistence type="predicted"/>
<comment type="function">
    <text evidence="9">May play the central regulatory role in sporulation. It may be an element of the effector pathway responsible for the activation of sporulation genes in response to nutritional stress. Spo0A may act in concert with spo0H (a sigma factor) to control the expression of some genes that are critical to the sporulation process.</text>
</comment>
<dbReference type="GO" id="GO:0043565">
    <property type="term" value="F:sequence-specific DNA binding"/>
    <property type="evidence" value="ECO:0007669"/>
    <property type="project" value="InterPro"/>
</dbReference>
<dbReference type="SMART" id="SM00448">
    <property type="entry name" value="REC"/>
    <property type="match status" value="1"/>
</dbReference>
<keyword evidence="7" id="KW-0238">DNA-binding</keyword>
<dbReference type="InterPro" id="IPR011006">
    <property type="entry name" value="CheY-like_superfamily"/>
</dbReference>
<dbReference type="GO" id="GO:0003700">
    <property type="term" value="F:DNA-binding transcription factor activity"/>
    <property type="evidence" value="ECO:0007669"/>
    <property type="project" value="InterPro"/>
</dbReference>
<dbReference type="CDD" id="cd17536">
    <property type="entry name" value="REC_YesN-like"/>
    <property type="match status" value="1"/>
</dbReference>
<dbReference type="GO" id="GO:0000160">
    <property type="term" value="P:phosphorelay signal transduction system"/>
    <property type="evidence" value="ECO:0007669"/>
    <property type="project" value="UniProtKB-KW"/>
</dbReference>
<dbReference type="EMBL" id="AORV01000025">
    <property type="protein sequence ID" value="EMS72838.1"/>
    <property type="molecule type" value="Genomic_DNA"/>
</dbReference>
<keyword evidence="3" id="KW-0963">Cytoplasm</keyword>
<feature type="domain" description="HTH araC/xylS-type" evidence="11">
    <location>
        <begin position="260"/>
        <end position="358"/>
    </location>
</feature>
<dbReference type="PATRIC" id="fig|1195236.3.peg.1469"/>
<sequence>MYRALIVDDDRAIRYELKKSFLFGLHGFVIAGEAGDGKEALEKISSSEYDIAFVDIRMPRIDGIQFIRELRNGGNDLCVVIISGSCDYSFTRQAIRLGAFDYLLKPIEAEELDELLSNARLFLDEKGENRRLAEHTRLQLEESLKLPYSVQEEQELFRLIKESSQSAEAYAASLALRLAAFYEEDGFKLSIVLENSLKNLYGLFLSDMSWLDKLQVKGFEASLKPLESTSAIITAFTSNIKGLAEFINDLHISGTNPVVKLLCEYFINNVEGRTTLEDAARTLNYSSKYLGKIFRQVTGESVVNYITRVKMERAKALVLSGKYKTYEISEIMGYRNTDYFTRLFKQYHNMTPIDLKRLTK</sequence>
<dbReference type="PROSITE" id="PS50110">
    <property type="entry name" value="RESPONSE_REGULATORY"/>
    <property type="match status" value="1"/>
</dbReference>
<evidence type="ECO:0000256" key="3">
    <source>
        <dbReference type="ARBA" id="ARBA00022490"/>
    </source>
</evidence>
<evidence type="ECO:0000259" key="12">
    <source>
        <dbReference type="PROSITE" id="PS50110"/>
    </source>
</evidence>
<dbReference type="SUPFAM" id="SSF52172">
    <property type="entry name" value="CheY-like"/>
    <property type="match status" value="1"/>
</dbReference>
<dbReference type="GO" id="GO:0005737">
    <property type="term" value="C:cytoplasm"/>
    <property type="evidence" value="ECO:0007669"/>
    <property type="project" value="UniProtKB-SubCell"/>
</dbReference>
<evidence type="ECO:0000313" key="13">
    <source>
        <dbReference type="EMBL" id="EMS72838.1"/>
    </source>
</evidence>
<name>S0FWD3_RUMCE</name>
<evidence type="ECO:0000256" key="5">
    <source>
        <dbReference type="ARBA" id="ARBA00023012"/>
    </source>
</evidence>
<dbReference type="InterPro" id="IPR009057">
    <property type="entry name" value="Homeodomain-like_sf"/>
</dbReference>
<dbReference type="SMART" id="SM00342">
    <property type="entry name" value="HTH_ARAC"/>
    <property type="match status" value="1"/>
</dbReference>
<dbReference type="PANTHER" id="PTHR42713:SF3">
    <property type="entry name" value="TRANSCRIPTIONAL REGULATORY PROTEIN HPTR"/>
    <property type="match status" value="1"/>
</dbReference>
<keyword evidence="6" id="KW-0805">Transcription regulation</keyword>
<dbReference type="Pfam" id="PF00072">
    <property type="entry name" value="Response_reg"/>
    <property type="match status" value="1"/>
</dbReference>
<dbReference type="PROSITE" id="PS01124">
    <property type="entry name" value="HTH_ARAC_FAMILY_2"/>
    <property type="match status" value="1"/>
</dbReference>
<evidence type="ECO:0000256" key="4">
    <source>
        <dbReference type="ARBA" id="ARBA00022553"/>
    </source>
</evidence>
<evidence type="ECO:0000256" key="9">
    <source>
        <dbReference type="ARBA" id="ARBA00024867"/>
    </source>
</evidence>
<reference evidence="13 14" key="1">
    <citation type="journal article" date="2013" name="Genome Announc.">
        <title>Draft Genome Sequence of the Cellulolytic, Mesophilic, Anaerobic Bacterium Clostridium termitidis Strain CT1112 (DSM 5398).</title>
        <authorList>
            <person name="Lal S."/>
            <person name="Ramachandran U."/>
            <person name="Zhang X."/>
            <person name="Munir R."/>
            <person name="Sparling R."/>
            <person name="Levin D.B."/>
        </authorList>
    </citation>
    <scope>NUCLEOTIDE SEQUENCE [LARGE SCALE GENOMIC DNA]</scope>
    <source>
        <strain evidence="13 14">CT1112</strain>
    </source>
</reference>
<dbReference type="Gene3D" id="3.40.50.2300">
    <property type="match status" value="1"/>
</dbReference>
<dbReference type="InterPro" id="IPR001789">
    <property type="entry name" value="Sig_transdc_resp-reg_receiver"/>
</dbReference>
<accession>S0FWD3</accession>
<dbReference type="AlphaFoldDB" id="S0FWD3"/>
<protein>
    <recommendedName>
        <fullName evidence="2">Stage 0 sporulation protein A homolog</fullName>
    </recommendedName>
</protein>